<keyword evidence="3" id="KW-1185">Reference proteome</keyword>
<proteinExistence type="predicted"/>
<evidence type="ECO:0000313" key="3">
    <source>
        <dbReference type="Proteomes" id="UP000092695"/>
    </source>
</evidence>
<reference evidence="2 3" key="1">
    <citation type="submission" date="2016-06" db="EMBL/GenBank/DDBJ databases">
        <title>Complete genome sequence of a deep-branching marine Gamma Proteobacterium Woeseia oceani type strain XK5.</title>
        <authorList>
            <person name="Mu D."/>
            <person name="Du Z."/>
        </authorList>
    </citation>
    <scope>NUCLEOTIDE SEQUENCE [LARGE SCALE GENOMIC DNA]</scope>
    <source>
        <strain evidence="2 3">XK5</strain>
    </source>
</reference>
<feature type="region of interest" description="Disordered" evidence="1">
    <location>
        <begin position="93"/>
        <end position="112"/>
    </location>
</feature>
<evidence type="ECO:0000313" key="2">
    <source>
        <dbReference type="EMBL" id="ANO50844.1"/>
    </source>
</evidence>
<name>A0A193LEN6_9GAMM</name>
<dbReference type="STRING" id="1548547.BA177_06155"/>
<gene>
    <name evidence="2" type="ORF">BA177_06155</name>
</gene>
<dbReference type="EMBL" id="CP016268">
    <property type="protein sequence ID" value="ANO50844.1"/>
    <property type="molecule type" value="Genomic_DNA"/>
</dbReference>
<organism evidence="2 3">
    <name type="scientific">Woeseia oceani</name>
    <dbReference type="NCBI Taxonomy" id="1548547"/>
    <lineage>
        <taxon>Bacteria</taxon>
        <taxon>Pseudomonadati</taxon>
        <taxon>Pseudomonadota</taxon>
        <taxon>Gammaproteobacteria</taxon>
        <taxon>Woeseiales</taxon>
        <taxon>Woeseiaceae</taxon>
        <taxon>Woeseia</taxon>
    </lineage>
</organism>
<accession>A0A193LEN6</accession>
<dbReference type="KEGG" id="woc:BA177_06155"/>
<dbReference type="Proteomes" id="UP000092695">
    <property type="component" value="Chromosome"/>
</dbReference>
<evidence type="ECO:0000256" key="1">
    <source>
        <dbReference type="SAM" id="MobiDB-lite"/>
    </source>
</evidence>
<dbReference type="AlphaFoldDB" id="A0A193LEN6"/>
<protein>
    <submittedName>
        <fullName evidence="2">Uncharacterized protein</fullName>
    </submittedName>
</protein>
<sequence length="149" mass="16688">MTDVDLPLPKVTGKLNDLFRVLKGQKRSRDLYNASGMLLGEQAALLRLSDSRQFVLAIEVDGEVYRASEVHCANPMIQALADRMTVFGQSPEELRTQEQAKRRAQMSPEEAQKEVEEMYKSWGLTVSAAEPGVKRTTNNMRSLLHKPAA</sequence>